<evidence type="ECO:0000313" key="2">
    <source>
        <dbReference type="Proteomes" id="UP000822476"/>
    </source>
</evidence>
<dbReference type="Proteomes" id="UP000822476">
    <property type="component" value="Unassembled WGS sequence"/>
</dbReference>
<reference evidence="1" key="1">
    <citation type="submission" date="2019-07" db="EMBL/GenBank/DDBJ databases">
        <title>Annotation for the trematode Paragonimus miyazaki's.</title>
        <authorList>
            <person name="Choi Y.-J."/>
        </authorList>
    </citation>
    <scope>NUCLEOTIDE SEQUENCE</scope>
    <source>
        <strain evidence="1">Japan</strain>
    </source>
</reference>
<sequence>MFGIEQALLSRSHAPSLLKPLWDTLTLIMYSPLPKFPVPGDLNEAPRHPTDGGATDHYCAHQACTEVVCLAAG</sequence>
<comment type="caution">
    <text evidence="1">The sequence shown here is derived from an EMBL/GenBank/DDBJ whole genome shotgun (WGS) entry which is preliminary data.</text>
</comment>
<dbReference type="AlphaFoldDB" id="A0A8S9YR02"/>
<accession>A0A8S9YR02</accession>
<name>A0A8S9YR02_9TREM</name>
<dbReference type="EMBL" id="JTDE01002676">
    <property type="protein sequence ID" value="KAF7257044.1"/>
    <property type="molecule type" value="Genomic_DNA"/>
</dbReference>
<organism evidence="1 2">
    <name type="scientific">Paragonimus skrjabini miyazakii</name>
    <dbReference type="NCBI Taxonomy" id="59628"/>
    <lineage>
        <taxon>Eukaryota</taxon>
        <taxon>Metazoa</taxon>
        <taxon>Spiralia</taxon>
        <taxon>Lophotrochozoa</taxon>
        <taxon>Platyhelminthes</taxon>
        <taxon>Trematoda</taxon>
        <taxon>Digenea</taxon>
        <taxon>Plagiorchiida</taxon>
        <taxon>Troglotremata</taxon>
        <taxon>Troglotrematidae</taxon>
        <taxon>Paragonimus</taxon>
    </lineage>
</organism>
<proteinExistence type="predicted"/>
<protein>
    <submittedName>
        <fullName evidence="1">Uncharacterized protein</fullName>
    </submittedName>
</protein>
<keyword evidence="2" id="KW-1185">Reference proteome</keyword>
<gene>
    <name evidence="1" type="ORF">EG68_05765</name>
</gene>
<evidence type="ECO:0000313" key="1">
    <source>
        <dbReference type="EMBL" id="KAF7257044.1"/>
    </source>
</evidence>